<keyword evidence="1" id="KW-0519">Myristate</keyword>
<dbReference type="PROSITE" id="PS50158">
    <property type="entry name" value="ZF_CCHC"/>
    <property type="match status" value="1"/>
</dbReference>
<keyword evidence="2" id="KW-0863">Zinc-finger</keyword>
<keyword evidence="1" id="KW-0449">Lipoprotein</keyword>
<reference evidence="4 5" key="1">
    <citation type="submission" date="2019-09" db="EMBL/GenBank/DDBJ databases">
        <title>Bird 10,000 Genomes (B10K) Project - Family phase.</title>
        <authorList>
            <person name="Zhang G."/>
        </authorList>
    </citation>
    <scope>NUCLEOTIDE SEQUENCE [LARGE SCALE GENOMIC DNA]</scope>
    <source>
        <strain evidence="4">B10K-DU-002-42</strain>
        <tissue evidence="4">Muscle</tissue>
    </source>
</reference>
<gene>
    <name evidence="4" type="primary">Ervk5_4</name>
    <name evidence="4" type="ORF">PYCJOC_R15179</name>
</gene>
<sequence>MAAAFAAAKGTFGSPAVCYGCGKPGHLKKSCFAQKGAKPKPPDICPRCRKGRHFSNQCHSKYDSEGRLIQGNRNLSACRRRGPTQMVQPTQIPQLTQMPQLAQMIPLQMPAPQAQPPRMPSGAPTQVFT</sequence>
<dbReference type="PANTHER" id="PTHR40389:SF2">
    <property type="entry name" value="ENDOGENOUS RETROVIRUS GROUP K MEMBER 24 GAG POLYPROTEIN-RELATED"/>
    <property type="match status" value="1"/>
</dbReference>
<keyword evidence="2" id="KW-0479">Metal-binding</keyword>
<evidence type="ECO:0000256" key="2">
    <source>
        <dbReference type="PROSITE-ProRule" id="PRU00047"/>
    </source>
</evidence>
<keyword evidence="5" id="KW-1185">Reference proteome</keyword>
<dbReference type="EMBL" id="VWYP01015475">
    <property type="protein sequence ID" value="NXR76703.1"/>
    <property type="molecule type" value="Genomic_DNA"/>
</dbReference>
<proteinExistence type="predicted"/>
<evidence type="ECO:0000259" key="3">
    <source>
        <dbReference type="PROSITE" id="PS50158"/>
    </source>
</evidence>
<feature type="non-terminal residue" evidence="4">
    <location>
        <position position="1"/>
    </location>
</feature>
<dbReference type="OrthoDB" id="9386882at2759"/>
<dbReference type="InterPro" id="IPR036875">
    <property type="entry name" value="Znf_CCHC_sf"/>
</dbReference>
<evidence type="ECO:0000256" key="1">
    <source>
        <dbReference type="ARBA" id="ARBA00022707"/>
    </source>
</evidence>
<name>A0A7L2NWW9_PYCJO</name>
<feature type="non-terminal residue" evidence="4">
    <location>
        <position position="129"/>
    </location>
</feature>
<dbReference type="PANTHER" id="PTHR40389">
    <property type="entry name" value="ENDOGENOUS RETROVIRUS GROUP K MEMBER 24 GAG POLYPROTEIN-RELATED"/>
    <property type="match status" value="1"/>
</dbReference>
<dbReference type="InterPro" id="IPR001878">
    <property type="entry name" value="Znf_CCHC"/>
</dbReference>
<accession>A0A7L2NWW9</accession>
<dbReference type="InterPro" id="IPR050195">
    <property type="entry name" value="Primate_lentivir_Gag_pol-like"/>
</dbReference>
<feature type="domain" description="CCHC-type" evidence="3">
    <location>
        <begin position="18"/>
        <end position="31"/>
    </location>
</feature>
<keyword evidence="2" id="KW-0862">Zinc</keyword>
<dbReference type="Pfam" id="PF14787">
    <property type="entry name" value="zf-CCHC_5"/>
    <property type="match status" value="1"/>
</dbReference>
<protein>
    <submittedName>
        <fullName evidence="4">GAK5 protein</fullName>
    </submittedName>
</protein>
<comment type="caution">
    <text evidence="4">The sequence shown here is derived from an EMBL/GenBank/DDBJ whole genome shotgun (WGS) entry which is preliminary data.</text>
</comment>
<dbReference type="Proteomes" id="UP000535705">
    <property type="component" value="Unassembled WGS sequence"/>
</dbReference>
<evidence type="ECO:0000313" key="5">
    <source>
        <dbReference type="Proteomes" id="UP000535705"/>
    </source>
</evidence>
<dbReference type="GO" id="GO:0008270">
    <property type="term" value="F:zinc ion binding"/>
    <property type="evidence" value="ECO:0007669"/>
    <property type="project" value="UniProtKB-KW"/>
</dbReference>
<dbReference type="GO" id="GO:0003676">
    <property type="term" value="F:nucleic acid binding"/>
    <property type="evidence" value="ECO:0007669"/>
    <property type="project" value="InterPro"/>
</dbReference>
<evidence type="ECO:0000313" key="4">
    <source>
        <dbReference type="EMBL" id="NXR76703.1"/>
    </source>
</evidence>
<dbReference type="SUPFAM" id="SSF57756">
    <property type="entry name" value="Retrovirus zinc finger-like domains"/>
    <property type="match status" value="1"/>
</dbReference>
<dbReference type="SMART" id="SM00343">
    <property type="entry name" value="ZnF_C2HC"/>
    <property type="match status" value="2"/>
</dbReference>
<organism evidence="4 5">
    <name type="scientific">Pycnonotus jocosus</name>
    <name type="common">Red-whiskered bulbul</name>
    <name type="synonym">Lanius jocosus</name>
    <dbReference type="NCBI Taxonomy" id="182897"/>
    <lineage>
        <taxon>Eukaryota</taxon>
        <taxon>Metazoa</taxon>
        <taxon>Chordata</taxon>
        <taxon>Craniata</taxon>
        <taxon>Vertebrata</taxon>
        <taxon>Euteleostomi</taxon>
        <taxon>Archelosauria</taxon>
        <taxon>Archosauria</taxon>
        <taxon>Dinosauria</taxon>
        <taxon>Saurischia</taxon>
        <taxon>Theropoda</taxon>
        <taxon>Coelurosauria</taxon>
        <taxon>Aves</taxon>
        <taxon>Neognathae</taxon>
        <taxon>Neoaves</taxon>
        <taxon>Telluraves</taxon>
        <taxon>Australaves</taxon>
        <taxon>Passeriformes</taxon>
        <taxon>Sylvioidea</taxon>
        <taxon>Pycnonotidae</taxon>
        <taxon>Pycnonotus</taxon>
    </lineage>
</organism>
<dbReference type="Gene3D" id="4.10.60.10">
    <property type="entry name" value="Zinc finger, CCHC-type"/>
    <property type="match status" value="1"/>
</dbReference>
<dbReference type="AlphaFoldDB" id="A0A7L2NWW9"/>